<feature type="region of interest" description="Disordered" evidence="4">
    <location>
        <begin position="97"/>
        <end position="205"/>
    </location>
</feature>
<feature type="region of interest" description="Disordered" evidence="4">
    <location>
        <begin position="1"/>
        <end position="56"/>
    </location>
</feature>
<evidence type="ECO:0000313" key="7">
    <source>
        <dbReference type="Proteomes" id="UP000799439"/>
    </source>
</evidence>
<dbReference type="PANTHER" id="PTHR28042">
    <property type="entry name" value="E3 UBIQUITIN-PROTEIN LIGASE COMPLEX SLX5-SLX8 SUBUNIT SLX5"/>
    <property type="match status" value="1"/>
</dbReference>
<evidence type="ECO:0000259" key="5">
    <source>
        <dbReference type="Pfam" id="PF13445"/>
    </source>
</evidence>
<proteinExistence type="predicted"/>
<keyword evidence="2" id="KW-0863">Zinc-finger</keyword>
<comment type="caution">
    <text evidence="6">The sequence shown here is derived from an EMBL/GenBank/DDBJ whole genome shotgun (WGS) entry which is preliminary data.</text>
</comment>
<dbReference type="OrthoDB" id="2398441at2759"/>
<dbReference type="InterPro" id="IPR038886">
    <property type="entry name" value="E3_SLX5/Rfp1"/>
</dbReference>
<dbReference type="InterPro" id="IPR013083">
    <property type="entry name" value="Znf_RING/FYVE/PHD"/>
</dbReference>
<dbReference type="GO" id="GO:0033768">
    <property type="term" value="C:SUMO-targeted ubiquitin ligase complex"/>
    <property type="evidence" value="ECO:0007669"/>
    <property type="project" value="TreeGrafter"/>
</dbReference>
<feature type="compositionally biased region" description="Polar residues" evidence="4">
    <location>
        <begin position="1"/>
        <end position="11"/>
    </location>
</feature>
<keyword evidence="3" id="KW-0862">Zinc</keyword>
<dbReference type="InterPro" id="IPR027370">
    <property type="entry name" value="Znf-RING_euk"/>
</dbReference>
<dbReference type="PROSITE" id="PS00518">
    <property type="entry name" value="ZF_RING_1"/>
    <property type="match status" value="1"/>
</dbReference>
<gene>
    <name evidence="6" type="ORF">K461DRAFT_272753</name>
</gene>
<dbReference type="Proteomes" id="UP000799439">
    <property type="component" value="Unassembled WGS sequence"/>
</dbReference>
<name>A0A9P4MKW6_9PEZI</name>
<accession>A0A9P4MKW6</accession>
<keyword evidence="7" id="KW-1185">Reference proteome</keyword>
<evidence type="ECO:0000256" key="4">
    <source>
        <dbReference type="SAM" id="MobiDB-lite"/>
    </source>
</evidence>
<reference evidence="6" key="1">
    <citation type="journal article" date="2020" name="Stud. Mycol.">
        <title>101 Dothideomycetes genomes: a test case for predicting lifestyles and emergence of pathogens.</title>
        <authorList>
            <person name="Haridas S."/>
            <person name="Albert R."/>
            <person name="Binder M."/>
            <person name="Bloem J."/>
            <person name="Labutti K."/>
            <person name="Salamov A."/>
            <person name="Andreopoulos B."/>
            <person name="Baker S."/>
            <person name="Barry K."/>
            <person name="Bills G."/>
            <person name="Bluhm B."/>
            <person name="Cannon C."/>
            <person name="Castanera R."/>
            <person name="Culley D."/>
            <person name="Daum C."/>
            <person name="Ezra D."/>
            <person name="Gonzalez J."/>
            <person name="Henrissat B."/>
            <person name="Kuo A."/>
            <person name="Liang C."/>
            <person name="Lipzen A."/>
            <person name="Lutzoni F."/>
            <person name="Magnuson J."/>
            <person name="Mondo S."/>
            <person name="Nolan M."/>
            <person name="Ohm R."/>
            <person name="Pangilinan J."/>
            <person name="Park H.-J."/>
            <person name="Ramirez L."/>
            <person name="Alfaro M."/>
            <person name="Sun H."/>
            <person name="Tritt A."/>
            <person name="Yoshinaga Y."/>
            <person name="Zwiers L.-H."/>
            <person name="Turgeon B."/>
            <person name="Goodwin S."/>
            <person name="Spatafora J."/>
            <person name="Crous P."/>
            <person name="Grigoriev I."/>
        </authorList>
    </citation>
    <scope>NUCLEOTIDE SEQUENCE</scope>
    <source>
        <strain evidence="6">CBS 260.36</strain>
    </source>
</reference>
<dbReference type="Gene3D" id="3.30.40.10">
    <property type="entry name" value="Zinc/RING finger domain, C3HC4 (zinc finger)"/>
    <property type="match status" value="1"/>
</dbReference>
<feature type="domain" description="Zinc finger RING-type eukaryotic" evidence="5">
    <location>
        <begin position="376"/>
        <end position="418"/>
    </location>
</feature>
<evidence type="ECO:0000256" key="3">
    <source>
        <dbReference type="ARBA" id="ARBA00022833"/>
    </source>
</evidence>
<dbReference type="AlphaFoldDB" id="A0A9P4MKW6"/>
<feature type="compositionally biased region" description="Pro residues" evidence="4">
    <location>
        <begin position="350"/>
        <end position="361"/>
    </location>
</feature>
<dbReference type="PANTHER" id="PTHR28042:SF1">
    <property type="entry name" value="E3 UBIQUITIN-PROTEIN LIGASE COMPLEX SLX5-SLX8 SUBUNIT SLX5"/>
    <property type="match status" value="1"/>
</dbReference>
<protein>
    <recommendedName>
        <fullName evidence="5">Zinc finger RING-type eukaryotic domain-containing protein</fullName>
    </recommendedName>
</protein>
<dbReference type="SUPFAM" id="SSF57850">
    <property type="entry name" value="RING/U-box"/>
    <property type="match status" value="1"/>
</dbReference>
<evidence type="ECO:0000256" key="2">
    <source>
        <dbReference type="ARBA" id="ARBA00022771"/>
    </source>
</evidence>
<evidence type="ECO:0000313" key="6">
    <source>
        <dbReference type="EMBL" id="KAF2156688.1"/>
    </source>
</evidence>
<dbReference type="EMBL" id="ML996081">
    <property type="protein sequence ID" value="KAF2156688.1"/>
    <property type="molecule type" value="Genomic_DNA"/>
</dbReference>
<dbReference type="GO" id="GO:0008270">
    <property type="term" value="F:zinc ion binding"/>
    <property type="evidence" value="ECO:0007669"/>
    <property type="project" value="UniProtKB-KW"/>
</dbReference>
<keyword evidence="1" id="KW-0479">Metal-binding</keyword>
<feature type="compositionally biased region" description="Basic and acidic residues" evidence="4">
    <location>
        <begin position="155"/>
        <end position="176"/>
    </location>
</feature>
<dbReference type="GO" id="GO:0004842">
    <property type="term" value="F:ubiquitin-protein transferase activity"/>
    <property type="evidence" value="ECO:0007669"/>
    <property type="project" value="TreeGrafter"/>
</dbReference>
<dbReference type="Pfam" id="PF13445">
    <property type="entry name" value="zf-RING_UBOX"/>
    <property type="match status" value="1"/>
</dbReference>
<evidence type="ECO:0000256" key="1">
    <source>
        <dbReference type="ARBA" id="ARBA00022723"/>
    </source>
</evidence>
<feature type="region of interest" description="Disordered" evidence="4">
    <location>
        <begin position="344"/>
        <end position="368"/>
    </location>
</feature>
<organism evidence="6 7">
    <name type="scientific">Myriangium duriaei CBS 260.36</name>
    <dbReference type="NCBI Taxonomy" id="1168546"/>
    <lineage>
        <taxon>Eukaryota</taxon>
        <taxon>Fungi</taxon>
        <taxon>Dikarya</taxon>
        <taxon>Ascomycota</taxon>
        <taxon>Pezizomycotina</taxon>
        <taxon>Dothideomycetes</taxon>
        <taxon>Dothideomycetidae</taxon>
        <taxon>Myriangiales</taxon>
        <taxon>Myriangiaceae</taxon>
        <taxon>Myriangium</taxon>
    </lineage>
</organism>
<dbReference type="InterPro" id="IPR017907">
    <property type="entry name" value="Znf_RING_CS"/>
</dbReference>
<feature type="compositionally biased region" description="Polar residues" evidence="4">
    <location>
        <begin position="43"/>
        <end position="52"/>
    </location>
</feature>
<feature type="compositionally biased region" description="Acidic residues" evidence="4">
    <location>
        <begin position="102"/>
        <end position="116"/>
    </location>
</feature>
<sequence>MESGNSSSVQSVYDLAPSSRGIKRSHAQMAESHHPPQPFFTHATESPSQPRSNLLLPPLVPAIRSPVGMPPPPLADPHRRGLDYRRPIVNHLPNVADVVDLTTEDDEVDDDEDEEDTGVHAFNRPNQPSHQRLPRFGRSIIDLSGESSPPQPPQHEARRTPYREDRVTPSLRRESSSDVAFINQRRRDRQQLPGLDPPTPSPPRRRQVYQTEIDLTNTSDPDPDDVIFVESRRNPNPQPPVRPRGREHLQSVDFDEFEDAWFNSDPPSDEAESSYTGSRLLRSMNAGMHGMHAILGQGFSSTAEFARRFGFGSHTMAPGATARVTFAQPMMNYSSTGFDLGITVDDDPPRQPSYQPPPPPEDGFTRTPSKAETVVCPACGDELAKGATDQKMQVWVVKTCGHVYCGQCIANRSKSKAKQGKARLLDAAAPPTRFFSECVVDGCKSNVKNKTAVCQIFL</sequence>